<feature type="transmembrane region" description="Helical" evidence="2">
    <location>
        <begin position="31"/>
        <end position="55"/>
    </location>
</feature>
<dbReference type="Proteomes" id="UP001523369">
    <property type="component" value="Unassembled WGS sequence"/>
</dbReference>
<dbReference type="PANTHER" id="PTHR34219">
    <property type="entry name" value="IRON-REGULATED INNER MEMBRANE PROTEIN-RELATED"/>
    <property type="match status" value="1"/>
</dbReference>
<reference evidence="4 5" key="1">
    <citation type="submission" date="2022-06" db="EMBL/GenBank/DDBJ databases">
        <title>New Species of the Genus Actinoplanes, ActinopZanes ferrugineus.</title>
        <authorList>
            <person name="Ding P."/>
        </authorList>
    </citation>
    <scope>NUCLEOTIDE SEQUENCE [LARGE SCALE GENOMIC DNA]</scope>
    <source>
        <strain evidence="4 5">TRM88003</strain>
    </source>
</reference>
<feature type="region of interest" description="Disordered" evidence="1">
    <location>
        <begin position="1"/>
        <end position="20"/>
    </location>
</feature>
<sequence>MSAAPETQVKPAPSPRPERKSSGFGALLLRLHFYAGIFVAPFLFVAALTGLAYTLTPQLDSLVYSNELTVASTDGTPRPLAEQVAAARQAHPDGEIATIRPGEGDGTTQVDFNVDSLTNDRQHTVYVDPYTAEVKGQLTTWFSYTPLKTWFDDFHRNLQLGDLGRHYSEFAASWLAIIALGGLALWWRRTRGNRTAKKLLAPDLSARKGVRRTRSFHAATGVWLTVGLLFLSATGLTWSRYAGENFGAALDALDSRTPSLSTGVEAAGGGHHGGASGVAAFDPATADAVVKVARDNGLDGPIELSVPADAATAWTVAQNDSEFPVRKDKIAVDAASSTVVDRSDFADYPLLAQLTSLGVSAHMGMLFGLPNQILLAALAIGLLCVIVWGYRMWWQRRPTRAGRRALVGAPPVERGVWQTLPPWGIAVGVPIVFGLAWVIPLFGIPLAAFLLVDLAVGAWRSRSGRSSSIPVSPPPAGS</sequence>
<accession>A0ABT1DEM3</accession>
<evidence type="ECO:0000256" key="1">
    <source>
        <dbReference type="SAM" id="MobiDB-lite"/>
    </source>
</evidence>
<dbReference type="InterPro" id="IPR025711">
    <property type="entry name" value="PepSY"/>
</dbReference>
<keyword evidence="2" id="KW-0472">Membrane</keyword>
<gene>
    <name evidence="4" type="ORF">M1L60_01485</name>
</gene>
<evidence type="ECO:0000256" key="2">
    <source>
        <dbReference type="SAM" id="Phobius"/>
    </source>
</evidence>
<feature type="transmembrane region" description="Helical" evidence="2">
    <location>
        <begin position="170"/>
        <end position="187"/>
    </location>
</feature>
<dbReference type="InterPro" id="IPR005625">
    <property type="entry name" value="PepSY-ass_TM"/>
</dbReference>
<dbReference type="EMBL" id="JAMYJR010000001">
    <property type="protein sequence ID" value="MCO8269258.1"/>
    <property type="molecule type" value="Genomic_DNA"/>
</dbReference>
<protein>
    <submittedName>
        <fullName evidence="4">PepSY domain-containing protein</fullName>
    </submittedName>
</protein>
<evidence type="ECO:0000313" key="4">
    <source>
        <dbReference type="EMBL" id="MCO8269258.1"/>
    </source>
</evidence>
<comment type="caution">
    <text evidence="4">The sequence shown here is derived from an EMBL/GenBank/DDBJ whole genome shotgun (WGS) entry which is preliminary data.</text>
</comment>
<evidence type="ECO:0000259" key="3">
    <source>
        <dbReference type="Pfam" id="PF03413"/>
    </source>
</evidence>
<keyword evidence="5" id="KW-1185">Reference proteome</keyword>
<proteinExistence type="predicted"/>
<keyword evidence="2" id="KW-1133">Transmembrane helix</keyword>
<feature type="transmembrane region" description="Helical" evidence="2">
    <location>
        <begin position="373"/>
        <end position="394"/>
    </location>
</feature>
<feature type="domain" description="PepSY" evidence="3">
    <location>
        <begin position="80"/>
        <end position="136"/>
    </location>
</feature>
<dbReference type="Pfam" id="PF03413">
    <property type="entry name" value="PepSY"/>
    <property type="match status" value="1"/>
</dbReference>
<dbReference type="RefSeq" id="WP_253235396.1">
    <property type="nucleotide sequence ID" value="NZ_JAMYJR010000001.1"/>
</dbReference>
<dbReference type="Pfam" id="PF03929">
    <property type="entry name" value="PepSY_TM"/>
    <property type="match status" value="1"/>
</dbReference>
<keyword evidence="2" id="KW-0812">Transmembrane</keyword>
<name>A0ABT1DEM3_9ACTN</name>
<dbReference type="PANTHER" id="PTHR34219:SF1">
    <property type="entry name" value="PEPSY DOMAIN-CONTAINING PROTEIN"/>
    <property type="match status" value="1"/>
</dbReference>
<evidence type="ECO:0000313" key="5">
    <source>
        <dbReference type="Proteomes" id="UP001523369"/>
    </source>
</evidence>
<feature type="transmembrane region" description="Helical" evidence="2">
    <location>
        <begin position="415"/>
        <end position="433"/>
    </location>
</feature>
<feature type="transmembrane region" description="Helical" evidence="2">
    <location>
        <begin position="216"/>
        <end position="238"/>
    </location>
</feature>
<organism evidence="4 5">
    <name type="scientific">Paractinoplanes aksuensis</name>
    <dbReference type="NCBI Taxonomy" id="2939490"/>
    <lineage>
        <taxon>Bacteria</taxon>
        <taxon>Bacillati</taxon>
        <taxon>Actinomycetota</taxon>
        <taxon>Actinomycetes</taxon>
        <taxon>Micromonosporales</taxon>
        <taxon>Micromonosporaceae</taxon>
        <taxon>Paractinoplanes</taxon>
    </lineage>
</organism>